<evidence type="ECO:0000256" key="1">
    <source>
        <dbReference type="ARBA" id="ARBA00011073"/>
    </source>
</evidence>
<comment type="similarity">
    <text evidence="1 5">Belongs to the peptidase S8 family.</text>
</comment>
<dbReference type="Proteomes" id="UP000694501">
    <property type="component" value="Unassembled WGS sequence"/>
</dbReference>
<evidence type="ECO:0000256" key="3">
    <source>
        <dbReference type="ARBA" id="ARBA00022801"/>
    </source>
</evidence>
<gene>
    <name evidence="8" type="ORF">JGS22_002770</name>
</gene>
<sequence length="403" mass="41975">MRQLPSTRRTLIALAVALLLPTVTAPAAHADNRVGDQRYLDAMKAEEMWKVSQGEGVTIAVVTVHGRQSLPELEGRMLPTKRFDPSAESPASSYGDSMASLIAGTGAGGGIKGLAPKAKILPIDIAGKDAVAAYGHLPRAVDYAVDKGAKIITIPFSTPEAHLIPRKTQAAVHRAHRKGVLMFAASGDDGTEAFVENYPAVLPGVVRVGATDENGEQAEFSTSGSGLTLAAPGTGITTLDEDGSYQTGSGGTGSATALTSAAAALIWAENPQWTGNQVLRTMIHTADRSRSAPTERLGYGAIRPHKVLLDNEGNPGAPDTHPTFASYYARLDADAAEATADTKDTDATLLAGAGLVAGLLLAAATLYSRRRHRSPGAEPAGQIDELTVIELAPHPDAQDRART</sequence>
<comment type="caution">
    <text evidence="8">The sequence shown here is derived from an EMBL/GenBank/DDBJ whole genome shotgun (WGS) entry which is preliminary data.</text>
</comment>
<keyword evidence="9" id="KW-1185">Reference proteome</keyword>
<evidence type="ECO:0000259" key="7">
    <source>
        <dbReference type="Pfam" id="PF00082"/>
    </source>
</evidence>
<dbReference type="PROSITE" id="PS51892">
    <property type="entry name" value="SUBTILASE"/>
    <property type="match status" value="1"/>
</dbReference>
<evidence type="ECO:0000256" key="2">
    <source>
        <dbReference type="ARBA" id="ARBA00022670"/>
    </source>
</evidence>
<dbReference type="RefSeq" id="WP_211041278.1">
    <property type="nucleotide sequence ID" value="NZ_JAELVF020000001.1"/>
</dbReference>
<reference evidence="8" key="1">
    <citation type="submission" date="2021-06" db="EMBL/GenBank/DDBJ databases">
        <title>Sequencing of actinobacteria type strains.</title>
        <authorList>
            <person name="Nguyen G.-S."/>
            <person name="Wentzel A."/>
        </authorList>
    </citation>
    <scope>NUCLEOTIDE SEQUENCE</scope>
    <source>
        <strain evidence="8">P38-E01</strain>
    </source>
</reference>
<accession>A0A949N6M5</accession>
<evidence type="ECO:0000256" key="4">
    <source>
        <dbReference type="ARBA" id="ARBA00022825"/>
    </source>
</evidence>
<proteinExistence type="inferred from homology"/>
<keyword evidence="3" id="KW-0378">Hydrolase</keyword>
<dbReference type="AlphaFoldDB" id="A0A949N6M5"/>
<name>A0A949N6M5_9ACTN</name>
<dbReference type="InterPro" id="IPR006311">
    <property type="entry name" value="TAT_signal"/>
</dbReference>
<keyword evidence="6" id="KW-0732">Signal</keyword>
<evidence type="ECO:0000256" key="5">
    <source>
        <dbReference type="PROSITE-ProRule" id="PRU01240"/>
    </source>
</evidence>
<dbReference type="InterPro" id="IPR036852">
    <property type="entry name" value="Peptidase_S8/S53_dom_sf"/>
</dbReference>
<feature type="signal peptide" evidence="6">
    <location>
        <begin position="1"/>
        <end position="30"/>
    </location>
</feature>
<dbReference type="Pfam" id="PF00082">
    <property type="entry name" value="Peptidase_S8"/>
    <property type="match status" value="1"/>
</dbReference>
<protein>
    <submittedName>
        <fullName evidence="8">S8 family serine peptidase</fullName>
    </submittedName>
</protein>
<evidence type="ECO:0000313" key="8">
    <source>
        <dbReference type="EMBL" id="MBU7596586.1"/>
    </source>
</evidence>
<dbReference type="GO" id="GO:0004252">
    <property type="term" value="F:serine-type endopeptidase activity"/>
    <property type="evidence" value="ECO:0007669"/>
    <property type="project" value="InterPro"/>
</dbReference>
<dbReference type="PANTHER" id="PTHR43806">
    <property type="entry name" value="PEPTIDASE S8"/>
    <property type="match status" value="1"/>
</dbReference>
<dbReference type="InterPro" id="IPR050131">
    <property type="entry name" value="Peptidase_S8_subtilisin-like"/>
</dbReference>
<dbReference type="PROSITE" id="PS51318">
    <property type="entry name" value="TAT"/>
    <property type="match status" value="1"/>
</dbReference>
<keyword evidence="2" id="KW-0645">Protease</keyword>
<feature type="chain" id="PRO_5038996520" evidence="6">
    <location>
        <begin position="31"/>
        <end position="403"/>
    </location>
</feature>
<keyword evidence="4" id="KW-0720">Serine protease</keyword>
<feature type="domain" description="Peptidase S8/S53" evidence="7">
    <location>
        <begin position="87"/>
        <end position="300"/>
    </location>
</feature>
<dbReference type="PANTHER" id="PTHR43806:SF11">
    <property type="entry name" value="CEREVISIN-RELATED"/>
    <property type="match status" value="1"/>
</dbReference>
<organism evidence="8 9">
    <name type="scientific">Streptomyces tardus</name>
    <dbReference type="NCBI Taxonomy" id="2780544"/>
    <lineage>
        <taxon>Bacteria</taxon>
        <taxon>Bacillati</taxon>
        <taxon>Actinomycetota</taxon>
        <taxon>Actinomycetes</taxon>
        <taxon>Kitasatosporales</taxon>
        <taxon>Streptomycetaceae</taxon>
        <taxon>Streptomyces</taxon>
    </lineage>
</organism>
<comment type="caution">
    <text evidence="5">Lacks conserved residue(s) required for the propagation of feature annotation.</text>
</comment>
<dbReference type="EMBL" id="JAELVF020000001">
    <property type="protein sequence ID" value="MBU7596586.1"/>
    <property type="molecule type" value="Genomic_DNA"/>
</dbReference>
<dbReference type="InterPro" id="IPR000209">
    <property type="entry name" value="Peptidase_S8/S53_dom"/>
</dbReference>
<dbReference type="Gene3D" id="3.40.50.200">
    <property type="entry name" value="Peptidase S8/S53 domain"/>
    <property type="match status" value="1"/>
</dbReference>
<dbReference type="SUPFAM" id="SSF52743">
    <property type="entry name" value="Subtilisin-like"/>
    <property type="match status" value="1"/>
</dbReference>
<dbReference type="GO" id="GO:0006508">
    <property type="term" value="P:proteolysis"/>
    <property type="evidence" value="ECO:0007669"/>
    <property type="project" value="UniProtKB-KW"/>
</dbReference>
<evidence type="ECO:0000313" key="9">
    <source>
        <dbReference type="Proteomes" id="UP000694501"/>
    </source>
</evidence>
<evidence type="ECO:0000256" key="6">
    <source>
        <dbReference type="SAM" id="SignalP"/>
    </source>
</evidence>